<dbReference type="RefSeq" id="WP_015247649.1">
    <property type="nucleotide sequence ID" value="NC_019892.1"/>
</dbReference>
<gene>
    <name evidence="1" type="ordered locus">Sinac_4329</name>
</gene>
<name>L0DIP9_SINAD</name>
<evidence type="ECO:0000313" key="2">
    <source>
        <dbReference type="Proteomes" id="UP000010798"/>
    </source>
</evidence>
<dbReference type="AlphaFoldDB" id="L0DIP9"/>
<dbReference type="KEGG" id="saci:Sinac_4329"/>
<protein>
    <submittedName>
        <fullName evidence="1">Uncharacterized protein</fullName>
    </submittedName>
</protein>
<dbReference type="EMBL" id="CP003364">
    <property type="protein sequence ID" value="AGA28526.1"/>
    <property type="molecule type" value="Genomic_DNA"/>
</dbReference>
<dbReference type="Proteomes" id="UP000010798">
    <property type="component" value="Chromosome"/>
</dbReference>
<dbReference type="OrthoDB" id="9803541at2"/>
<accession>L0DIP9</accession>
<keyword evidence="2" id="KW-1185">Reference proteome</keyword>
<dbReference type="HOGENOM" id="CLU_2248306_0_0_0"/>
<evidence type="ECO:0000313" key="1">
    <source>
        <dbReference type="EMBL" id="AGA28526.1"/>
    </source>
</evidence>
<proteinExistence type="predicted"/>
<reference evidence="1 2" key="1">
    <citation type="submission" date="2012-02" db="EMBL/GenBank/DDBJ databases">
        <title>Complete sequence of chromosome of Singulisphaera acidiphila DSM 18658.</title>
        <authorList>
            <consortium name="US DOE Joint Genome Institute (JGI-PGF)"/>
            <person name="Lucas S."/>
            <person name="Copeland A."/>
            <person name="Lapidus A."/>
            <person name="Glavina del Rio T."/>
            <person name="Dalin E."/>
            <person name="Tice H."/>
            <person name="Bruce D."/>
            <person name="Goodwin L."/>
            <person name="Pitluck S."/>
            <person name="Peters L."/>
            <person name="Ovchinnikova G."/>
            <person name="Chertkov O."/>
            <person name="Kyrpides N."/>
            <person name="Mavromatis K."/>
            <person name="Ivanova N."/>
            <person name="Brettin T."/>
            <person name="Detter J.C."/>
            <person name="Han C."/>
            <person name="Larimer F."/>
            <person name="Land M."/>
            <person name="Hauser L."/>
            <person name="Markowitz V."/>
            <person name="Cheng J.-F."/>
            <person name="Hugenholtz P."/>
            <person name="Woyke T."/>
            <person name="Wu D."/>
            <person name="Tindall B."/>
            <person name="Pomrenke H."/>
            <person name="Brambilla E."/>
            <person name="Klenk H.-P."/>
            <person name="Eisen J.A."/>
        </authorList>
    </citation>
    <scope>NUCLEOTIDE SEQUENCE [LARGE SCALE GENOMIC DNA]</scope>
    <source>
        <strain evidence="2">ATCC BAA-1392 / DSM 18658 / VKM B-2454 / MOB10</strain>
    </source>
</reference>
<organism evidence="1 2">
    <name type="scientific">Singulisphaera acidiphila (strain ATCC BAA-1392 / DSM 18658 / VKM B-2454 / MOB10)</name>
    <dbReference type="NCBI Taxonomy" id="886293"/>
    <lineage>
        <taxon>Bacteria</taxon>
        <taxon>Pseudomonadati</taxon>
        <taxon>Planctomycetota</taxon>
        <taxon>Planctomycetia</taxon>
        <taxon>Isosphaerales</taxon>
        <taxon>Isosphaeraceae</taxon>
        <taxon>Singulisphaera</taxon>
    </lineage>
</organism>
<sequence length="104" mass="11996">MQLNQQFLHRLRVMASRGAGVRAMVDEIRTELGTNDGLALVADWYFKNAFLLRLGEVRDIEGSSCLGGLAYSDEEIDRLMLPRIENTRHLWWEGPEEMNSMNRI</sequence>